<evidence type="ECO:0000256" key="7">
    <source>
        <dbReference type="ARBA" id="ARBA00022723"/>
    </source>
</evidence>
<comment type="cofactor">
    <cofactor evidence="10">
        <name>Mn(2+)</name>
        <dbReference type="ChEBI" id="CHEBI:29035"/>
    </cofactor>
    <cofactor evidence="10">
        <name>Mg(2+)</name>
        <dbReference type="ChEBI" id="CHEBI:18420"/>
    </cofactor>
    <text evidence="10">Manganese or magnesium. Binds 1 divalent metal ion per monomer in the absence of substrate. May bind a second metal ion after substrate binding.</text>
</comment>
<evidence type="ECO:0000256" key="6">
    <source>
        <dbReference type="ARBA" id="ARBA00022722"/>
    </source>
</evidence>
<dbReference type="EC" id="3.1.26.4" evidence="11"/>
<evidence type="ECO:0000256" key="11">
    <source>
        <dbReference type="RuleBase" id="RU003515"/>
    </source>
</evidence>
<evidence type="ECO:0000256" key="9">
    <source>
        <dbReference type="ARBA" id="ARBA00022801"/>
    </source>
</evidence>
<dbReference type="GO" id="GO:0005737">
    <property type="term" value="C:cytoplasm"/>
    <property type="evidence" value="ECO:0007669"/>
    <property type="project" value="UniProtKB-SubCell"/>
</dbReference>
<evidence type="ECO:0000256" key="5">
    <source>
        <dbReference type="ARBA" id="ARBA00022490"/>
    </source>
</evidence>
<comment type="cofactor">
    <cofactor evidence="2">
        <name>Mg(2+)</name>
        <dbReference type="ChEBI" id="CHEBI:18420"/>
    </cofactor>
</comment>
<dbReference type="GO" id="GO:0004523">
    <property type="term" value="F:RNA-DNA hybrid ribonuclease activity"/>
    <property type="evidence" value="ECO:0007669"/>
    <property type="project" value="UniProtKB-UniRule"/>
</dbReference>
<dbReference type="InterPro" id="IPR001352">
    <property type="entry name" value="RNase_HII/HIII"/>
</dbReference>
<organism evidence="13">
    <name type="scientific">Dictyoglomus turgidum</name>
    <dbReference type="NCBI Taxonomy" id="513050"/>
    <lineage>
        <taxon>Bacteria</taxon>
        <taxon>Pseudomonadati</taxon>
        <taxon>Dictyoglomota</taxon>
        <taxon>Dictyoglomia</taxon>
        <taxon>Dictyoglomales</taxon>
        <taxon>Dictyoglomaceae</taxon>
        <taxon>Dictyoglomus</taxon>
    </lineage>
</organism>
<sequence>MYGSTWVVTREKAERIREELIKRGGIEENPKNIYEIWRIRLGNSTFIYYTSNKLYSTPSNEISEIWELIDLIIKSENSNFKNYLLGFDETGKGEPFGPLVLAGVMIPKEILKNISLEFSSSDTKKKHNYEYWEKLLFYLNSIENLKYKIDLIMPREIDRFNINMLMDLAYEKLLSILIHNVSFKDLRIVIDNYGIGNTLNRYLEGIKEKGAEIITISDSEDRFIEAKLASFIAKAHREKFLKKISEIYRIEEEIIKGNLSDIYVRDRFLQYKNQDFWFVRRSFGEKKIKEKPSFINMIDEEGRVLCFYCGRVSYQAILDNHKFKCLYCGKEIKDLELALKYKYGVIRIEDKRVIEMILDILKHKNILDGFNFILPEDSLQAFLPFRDMGRILIETKNSYPTCIELNLQGDSIVFSLIRNV</sequence>
<comment type="subcellular location">
    <subcellularLocation>
        <location evidence="4">Cytoplasm</location>
    </subcellularLocation>
</comment>
<dbReference type="GO" id="GO:0043137">
    <property type="term" value="P:DNA replication, removal of RNA primer"/>
    <property type="evidence" value="ECO:0007669"/>
    <property type="project" value="TreeGrafter"/>
</dbReference>
<feature type="domain" description="RNase H type-2" evidence="12">
    <location>
        <begin position="82"/>
        <end position="294"/>
    </location>
</feature>
<dbReference type="GO" id="GO:0003723">
    <property type="term" value="F:RNA binding"/>
    <property type="evidence" value="ECO:0007669"/>
    <property type="project" value="UniProtKB-UniRule"/>
</dbReference>
<comment type="catalytic activity">
    <reaction evidence="1 10 11">
        <text>Endonucleolytic cleavage to 5'-phosphomonoester.</text>
        <dbReference type="EC" id="3.1.26.4"/>
    </reaction>
</comment>
<dbReference type="GO" id="GO:0032299">
    <property type="term" value="C:ribonuclease H2 complex"/>
    <property type="evidence" value="ECO:0007669"/>
    <property type="project" value="TreeGrafter"/>
</dbReference>
<dbReference type="Gene3D" id="3.30.420.10">
    <property type="entry name" value="Ribonuclease H-like superfamily/Ribonuclease H"/>
    <property type="match status" value="1"/>
</dbReference>
<dbReference type="AlphaFoldDB" id="A0A7C3WVM2"/>
<dbReference type="GO" id="GO:0006298">
    <property type="term" value="P:mismatch repair"/>
    <property type="evidence" value="ECO:0007669"/>
    <property type="project" value="TreeGrafter"/>
</dbReference>
<evidence type="ECO:0000256" key="4">
    <source>
        <dbReference type="ARBA" id="ARBA00004496"/>
    </source>
</evidence>
<dbReference type="InterPro" id="IPR024567">
    <property type="entry name" value="RNase_HII/HIII_dom"/>
</dbReference>
<evidence type="ECO:0000259" key="12">
    <source>
        <dbReference type="PROSITE" id="PS51975"/>
    </source>
</evidence>
<gene>
    <name evidence="13" type="ORF">ENV35_04050</name>
</gene>
<keyword evidence="5" id="KW-0963">Cytoplasm</keyword>
<evidence type="ECO:0000256" key="8">
    <source>
        <dbReference type="ARBA" id="ARBA00022759"/>
    </source>
</evidence>
<feature type="binding site" evidence="10">
    <location>
        <position position="88"/>
    </location>
    <ligand>
        <name>a divalent metal cation</name>
        <dbReference type="ChEBI" id="CHEBI:60240"/>
    </ligand>
</feature>
<comment type="similarity">
    <text evidence="11">Belongs to the RNase HII family.</text>
</comment>
<feature type="binding site" evidence="10">
    <location>
        <position position="191"/>
    </location>
    <ligand>
        <name>a divalent metal cation</name>
        <dbReference type="ChEBI" id="CHEBI:60240"/>
    </ligand>
</feature>
<accession>A0A7C3WVM2</accession>
<dbReference type="EMBL" id="DTGA01000092">
    <property type="protein sequence ID" value="HGB31031.1"/>
    <property type="molecule type" value="Genomic_DNA"/>
</dbReference>
<name>A0A7C3WVM2_9BACT</name>
<dbReference type="InterPro" id="IPR012337">
    <property type="entry name" value="RNaseH-like_sf"/>
</dbReference>
<dbReference type="PANTHER" id="PTHR10954">
    <property type="entry name" value="RIBONUCLEASE H2 SUBUNIT A"/>
    <property type="match status" value="1"/>
</dbReference>
<dbReference type="PANTHER" id="PTHR10954:SF18">
    <property type="entry name" value="RIBONUCLEASE HII"/>
    <property type="match status" value="1"/>
</dbReference>
<keyword evidence="7 10" id="KW-0479">Metal-binding</keyword>
<dbReference type="SUPFAM" id="SSF53098">
    <property type="entry name" value="Ribonuclease H-like"/>
    <property type="match status" value="1"/>
</dbReference>
<keyword evidence="9 10" id="KW-0378">Hydrolase</keyword>
<evidence type="ECO:0000256" key="2">
    <source>
        <dbReference type="ARBA" id="ARBA00001946"/>
    </source>
</evidence>
<keyword evidence="8 10" id="KW-0255">Endonuclease</keyword>
<dbReference type="InterPro" id="IPR036397">
    <property type="entry name" value="RNaseH_sf"/>
</dbReference>
<proteinExistence type="inferred from homology"/>
<dbReference type="GO" id="GO:0046872">
    <property type="term" value="F:metal ion binding"/>
    <property type="evidence" value="ECO:0007669"/>
    <property type="project" value="UniProtKB-KW"/>
</dbReference>
<comment type="function">
    <text evidence="3 11">Endonuclease that specifically degrades the RNA of RNA-DNA hybrids.</text>
</comment>
<dbReference type="Pfam" id="PF01351">
    <property type="entry name" value="RNase_HII"/>
    <property type="match status" value="1"/>
</dbReference>
<comment type="caution">
    <text evidence="13">The sequence shown here is derived from an EMBL/GenBank/DDBJ whole genome shotgun (WGS) entry which is preliminary data.</text>
</comment>
<evidence type="ECO:0000256" key="10">
    <source>
        <dbReference type="PROSITE-ProRule" id="PRU01319"/>
    </source>
</evidence>
<protein>
    <recommendedName>
        <fullName evidence="11">Ribonuclease</fullName>
        <ecNumber evidence="11">3.1.26.4</ecNumber>
    </recommendedName>
</protein>
<reference evidence="13" key="1">
    <citation type="journal article" date="2020" name="mSystems">
        <title>Genome- and Community-Level Interaction Insights into Carbon Utilization and Element Cycling Functions of Hydrothermarchaeota in Hydrothermal Sediment.</title>
        <authorList>
            <person name="Zhou Z."/>
            <person name="Liu Y."/>
            <person name="Xu W."/>
            <person name="Pan J."/>
            <person name="Luo Z.H."/>
            <person name="Li M."/>
        </authorList>
    </citation>
    <scope>NUCLEOTIDE SEQUENCE [LARGE SCALE GENOMIC DNA]</scope>
    <source>
        <strain evidence="13">SpSt-751</strain>
    </source>
</reference>
<evidence type="ECO:0000313" key="13">
    <source>
        <dbReference type="EMBL" id="HGB31031.1"/>
    </source>
</evidence>
<feature type="binding site" evidence="10">
    <location>
        <position position="89"/>
    </location>
    <ligand>
        <name>a divalent metal cation</name>
        <dbReference type="ChEBI" id="CHEBI:60240"/>
    </ligand>
</feature>
<evidence type="ECO:0000256" key="1">
    <source>
        <dbReference type="ARBA" id="ARBA00000077"/>
    </source>
</evidence>
<evidence type="ECO:0000256" key="3">
    <source>
        <dbReference type="ARBA" id="ARBA00004065"/>
    </source>
</evidence>
<keyword evidence="6 10" id="KW-0540">Nuclease</keyword>
<dbReference type="PROSITE" id="PS51975">
    <property type="entry name" value="RNASE_H_2"/>
    <property type="match status" value="1"/>
</dbReference>